<gene>
    <name evidence="1" type="ORF">SYV04_00850</name>
</gene>
<evidence type="ECO:0000313" key="1">
    <source>
        <dbReference type="EMBL" id="MDY7224902.1"/>
    </source>
</evidence>
<comment type="caution">
    <text evidence="1">The sequence shown here is derived from an EMBL/GenBank/DDBJ whole genome shotgun (WGS) entry which is preliminary data.</text>
</comment>
<reference evidence="1 2" key="1">
    <citation type="submission" date="2023-12" db="EMBL/GenBank/DDBJ databases">
        <title>the genome sequence of Hyalangium sp. s54d21.</title>
        <authorList>
            <person name="Zhang X."/>
        </authorList>
    </citation>
    <scope>NUCLEOTIDE SEQUENCE [LARGE SCALE GENOMIC DNA]</scope>
    <source>
        <strain evidence="2">s54d21</strain>
    </source>
</reference>
<name>A0ABU5GVH0_9BACT</name>
<evidence type="ECO:0000313" key="2">
    <source>
        <dbReference type="Proteomes" id="UP001291309"/>
    </source>
</evidence>
<sequence>MGLPPSGGLRELGCIRAKGPFLELLGAPQQEEAPETAVGEEGMPPAPGRQWWLRASCGLEFVLWQNFVTEDLLLVGDETAELAHIVAHLPFDCEVLSRFPPVAEEEARRAGRGGWQLWRIDDRGNRFDLERFSRENSARCYASLLEARGHKQSYFFEQKGPLPALPPTELEPHRWALVRQDDHGRRYLVTRGASRVALEFLAERFNREPRHKQLFVVERYEPQATT</sequence>
<accession>A0ABU5GVH0</accession>
<dbReference type="Proteomes" id="UP001291309">
    <property type="component" value="Unassembled WGS sequence"/>
</dbReference>
<protein>
    <submittedName>
        <fullName evidence="1">Uncharacterized protein</fullName>
    </submittedName>
</protein>
<organism evidence="1 2">
    <name type="scientific">Hyalangium rubrum</name>
    <dbReference type="NCBI Taxonomy" id="3103134"/>
    <lineage>
        <taxon>Bacteria</taxon>
        <taxon>Pseudomonadati</taxon>
        <taxon>Myxococcota</taxon>
        <taxon>Myxococcia</taxon>
        <taxon>Myxococcales</taxon>
        <taxon>Cystobacterineae</taxon>
        <taxon>Archangiaceae</taxon>
        <taxon>Hyalangium</taxon>
    </lineage>
</organism>
<keyword evidence="2" id="KW-1185">Reference proteome</keyword>
<dbReference type="RefSeq" id="WP_321543628.1">
    <property type="nucleotide sequence ID" value="NZ_JAXIVS010000001.1"/>
</dbReference>
<dbReference type="EMBL" id="JAXIVS010000001">
    <property type="protein sequence ID" value="MDY7224902.1"/>
    <property type="molecule type" value="Genomic_DNA"/>
</dbReference>
<proteinExistence type="predicted"/>